<feature type="domain" description="Pleckstrin homology" evidence="1">
    <location>
        <begin position="60"/>
        <end position="123"/>
    </location>
</feature>
<accession>A0A5E4QZ52</accession>
<gene>
    <name evidence="2" type="ORF">LSINAPIS_LOCUS13481</name>
</gene>
<name>A0A5E4QZ52_9NEOP</name>
<dbReference type="EMBL" id="FZQP02006776">
    <property type="protein sequence ID" value="VVD03495.1"/>
    <property type="molecule type" value="Genomic_DNA"/>
</dbReference>
<dbReference type="InterPro" id="IPR041681">
    <property type="entry name" value="PH_9"/>
</dbReference>
<reference evidence="2 3" key="1">
    <citation type="submission" date="2017-07" db="EMBL/GenBank/DDBJ databases">
        <authorList>
            <person name="Talla V."/>
            <person name="Backstrom N."/>
        </authorList>
    </citation>
    <scope>NUCLEOTIDE SEQUENCE [LARGE SCALE GENOMIC DNA]</scope>
</reference>
<dbReference type="InterPro" id="IPR011993">
    <property type="entry name" value="PH-like_dom_sf"/>
</dbReference>
<dbReference type="Gene3D" id="2.30.29.30">
    <property type="entry name" value="Pleckstrin-homology domain (PH domain)/Phosphotyrosine-binding domain (PTB)"/>
    <property type="match status" value="1"/>
</dbReference>
<protein>
    <recommendedName>
        <fullName evidence="1">Pleckstrin homology domain-containing protein</fullName>
    </recommendedName>
</protein>
<sequence>MLLNTDLHGGAVAGGGSFRRMSCAEPYIADGGLQPFPAGARTSAGCRVQEGLRHAEVLPPFGRRGWKMLYCTLRDLVLYLHKDEHGFRRKHEERVSRLEEELAALRHARDHSHTHHARERDHYLVYEIKRYRTYAYVMRARAGGGGADEDAPALPERNEPAAT</sequence>
<organism evidence="2 3">
    <name type="scientific">Leptidea sinapis</name>
    <dbReference type="NCBI Taxonomy" id="189913"/>
    <lineage>
        <taxon>Eukaryota</taxon>
        <taxon>Metazoa</taxon>
        <taxon>Ecdysozoa</taxon>
        <taxon>Arthropoda</taxon>
        <taxon>Hexapoda</taxon>
        <taxon>Insecta</taxon>
        <taxon>Pterygota</taxon>
        <taxon>Neoptera</taxon>
        <taxon>Endopterygota</taxon>
        <taxon>Lepidoptera</taxon>
        <taxon>Glossata</taxon>
        <taxon>Ditrysia</taxon>
        <taxon>Papilionoidea</taxon>
        <taxon>Pieridae</taxon>
        <taxon>Dismorphiinae</taxon>
        <taxon>Leptidea</taxon>
    </lineage>
</organism>
<evidence type="ECO:0000313" key="3">
    <source>
        <dbReference type="Proteomes" id="UP000324832"/>
    </source>
</evidence>
<proteinExistence type="predicted"/>
<dbReference type="Proteomes" id="UP000324832">
    <property type="component" value="Unassembled WGS sequence"/>
</dbReference>
<dbReference type="SUPFAM" id="SSF50729">
    <property type="entry name" value="PH domain-like"/>
    <property type="match status" value="1"/>
</dbReference>
<dbReference type="AlphaFoldDB" id="A0A5E4QZ52"/>
<keyword evidence="3" id="KW-1185">Reference proteome</keyword>
<evidence type="ECO:0000259" key="1">
    <source>
        <dbReference type="Pfam" id="PF15410"/>
    </source>
</evidence>
<evidence type="ECO:0000313" key="2">
    <source>
        <dbReference type="EMBL" id="VVD03495.1"/>
    </source>
</evidence>
<dbReference type="Pfam" id="PF15410">
    <property type="entry name" value="PH_9"/>
    <property type="match status" value="1"/>
</dbReference>